<protein>
    <submittedName>
        <fullName evidence="2">Uncharacterized protein</fullName>
    </submittedName>
</protein>
<name>A0A2W1BNW7_HELAM</name>
<organism evidence="2 3">
    <name type="scientific">Helicoverpa armigera</name>
    <name type="common">Cotton bollworm</name>
    <name type="synonym">Heliothis armigera</name>
    <dbReference type="NCBI Taxonomy" id="29058"/>
    <lineage>
        <taxon>Eukaryota</taxon>
        <taxon>Metazoa</taxon>
        <taxon>Ecdysozoa</taxon>
        <taxon>Arthropoda</taxon>
        <taxon>Hexapoda</taxon>
        <taxon>Insecta</taxon>
        <taxon>Pterygota</taxon>
        <taxon>Neoptera</taxon>
        <taxon>Endopterygota</taxon>
        <taxon>Lepidoptera</taxon>
        <taxon>Glossata</taxon>
        <taxon>Ditrysia</taxon>
        <taxon>Noctuoidea</taxon>
        <taxon>Noctuidae</taxon>
        <taxon>Heliothinae</taxon>
        <taxon>Helicoverpa</taxon>
    </lineage>
</organism>
<feature type="coiled-coil region" evidence="1">
    <location>
        <begin position="8"/>
        <end position="45"/>
    </location>
</feature>
<evidence type="ECO:0000256" key="1">
    <source>
        <dbReference type="SAM" id="Coils"/>
    </source>
</evidence>
<gene>
    <name evidence="2" type="primary">HaOG207657</name>
    <name evidence="2" type="ORF">B5X24_HaOG207657</name>
</gene>
<reference evidence="2 3" key="1">
    <citation type="journal article" date="2017" name="BMC Biol.">
        <title>Genomic innovations, transcriptional plasticity and gene loss underlying the evolution and divergence of two highly polyphagous and invasive Helicoverpa pest species.</title>
        <authorList>
            <person name="Pearce S.L."/>
            <person name="Clarke D.F."/>
            <person name="East P.D."/>
            <person name="Elfekih S."/>
            <person name="Gordon K.H."/>
            <person name="Jermiin L.S."/>
            <person name="McGaughran A."/>
            <person name="Oakeshott J.G."/>
            <person name="Papanikolaou A."/>
            <person name="Perera O.P."/>
            <person name="Rane R.V."/>
            <person name="Richards S."/>
            <person name="Tay W.T."/>
            <person name="Walsh T.K."/>
            <person name="Anderson A."/>
            <person name="Anderson C.J."/>
            <person name="Asgari S."/>
            <person name="Board P.G."/>
            <person name="Bretschneider A."/>
            <person name="Campbell P.M."/>
            <person name="Chertemps T."/>
            <person name="Christeller J.T."/>
            <person name="Coppin C.W."/>
            <person name="Downes S.J."/>
            <person name="Duan G."/>
            <person name="Farnsworth C.A."/>
            <person name="Good R.T."/>
            <person name="Han L.B."/>
            <person name="Han Y.C."/>
            <person name="Hatje K."/>
            <person name="Horne I."/>
            <person name="Huang Y.P."/>
            <person name="Hughes D.S."/>
            <person name="Jacquin-Joly E."/>
            <person name="James W."/>
            <person name="Jhangiani S."/>
            <person name="Kollmar M."/>
            <person name="Kuwar S.S."/>
            <person name="Li S."/>
            <person name="Liu N.Y."/>
            <person name="Maibeche M.T."/>
            <person name="Miller J.R."/>
            <person name="Montagne N."/>
            <person name="Perry T."/>
            <person name="Qu J."/>
            <person name="Song S.V."/>
            <person name="Sutton G.G."/>
            <person name="Vogel H."/>
            <person name="Walenz B.P."/>
            <person name="Xu W."/>
            <person name="Zhang H.J."/>
            <person name="Zou Z."/>
            <person name="Batterham P."/>
            <person name="Edwards O.R."/>
            <person name="Feyereisen R."/>
            <person name="Gibbs R.A."/>
            <person name="Heckel D.G."/>
            <person name="McGrath A."/>
            <person name="Robin C."/>
            <person name="Scherer S.E."/>
            <person name="Worley K.C."/>
            <person name="Wu Y.D."/>
        </authorList>
    </citation>
    <scope>NUCLEOTIDE SEQUENCE [LARGE SCALE GENOMIC DNA]</scope>
    <source>
        <strain evidence="2">Harm_GR_Male_#8</strain>
        <tissue evidence="2">Whole organism</tissue>
    </source>
</reference>
<keyword evidence="3" id="KW-1185">Reference proteome</keyword>
<proteinExistence type="predicted"/>
<sequence>MNTLTSQNEERKQEIENICTKVETLQLENERLKKEIRELSAKTNQTPCIPENHHHKIVLYGLTENFQEPECALYNKLIDLFRDIANINLSGYIEDMYRVGKKGLRNRPLVIELLSKRMTRYILSCKQYFQGTGLGVAEFLDVKSRKERAQMRDELVKARKNGYHAIIRNNQLYINGKPVNKNFNNIESQNEDMSSQENDMNMLNSTNLSHHADIPNESINHTFRNQRTTIQNIIPELPKPLQ</sequence>
<accession>A0A2W1BNW7</accession>
<dbReference type="Proteomes" id="UP000249218">
    <property type="component" value="Unassembled WGS sequence"/>
</dbReference>
<dbReference type="EMBL" id="KZ150040">
    <property type="protein sequence ID" value="PZC74566.1"/>
    <property type="molecule type" value="Genomic_DNA"/>
</dbReference>
<keyword evidence="1" id="KW-0175">Coiled coil</keyword>
<evidence type="ECO:0000313" key="2">
    <source>
        <dbReference type="EMBL" id="PZC74566.1"/>
    </source>
</evidence>
<evidence type="ECO:0000313" key="3">
    <source>
        <dbReference type="Proteomes" id="UP000249218"/>
    </source>
</evidence>
<dbReference type="AlphaFoldDB" id="A0A2W1BNW7"/>